<feature type="transmembrane region" description="Helical" evidence="2">
    <location>
        <begin position="109"/>
        <end position="130"/>
    </location>
</feature>
<dbReference type="EMBL" id="JBHSQJ010000013">
    <property type="protein sequence ID" value="MFC5906565.1"/>
    <property type="molecule type" value="Genomic_DNA"/>
</dbReference>
<evidence type="ECO:0000313" key="4">
    <source>
        <dbReference type="Proteomes" id="UP001596174"/>
    </source>
</evidence>
<proteinExistence type="predicted"/>
<sequence length="154" mass="15578">MTVRATRALLGGAGVALLGFGVHGLLTDAQIHDPVDVALWGLGALVLHDGLWLPAVCVVGALLTRRHPLLRGALLVAASLLAVGLPAVLRAGTDHGNASLLPLPYLRNLLVLVGGVGVVAAVPAAASAAARRRAARRGREPRRRSAGPKSGAGS</sequence>
<name>A0ABW1FXW7_9ACTN</name>
<accession>A0ABW1FXW7</accession>
<keyword evidence="4" id="KW-1185">Reference proteome</keyword>
<reference evidence="4" key="1">
    <citation type="journal article" date="2019" name="Int. J. Syst. Evol. Microbiol.">
        <title>The Global Catalogue of Microorganisms (GCM) 10K type strain sequencing project: providing services to taxonomists for standard genome sequencing and annotation.</title>
        <authorList>
            <consortium name="The Broad Institute Genomics Platform"/>
            <consortium name="The Broad Institute Genome Sequencing Center for Infectious Disease"/>
            <person name="Wu L."/>
            <person name="Ma J."/>
        </authorList>
    </citation>
    <scope>NUCLEOTIDE SEQUENCE [LARGE SCALE GENOMIC DNA]</scope>
    <source>
        <strain evidence="4">JCM 4816</strain>
    </source>
</reference>
<evidence type="ECO:0000313" key="3">
    <source>
        <dbReference type="EMBL" id="MFC5906565.1"/>
    </source>
</evidence>
<organism evidence="3 4">
    <name type="scientific">Streptacidiphilus monticola</name>
    <dbReference type="NCBI Taxonomy" id="2161674"/>
    <lineage>
        <taxon>Bacteria</taxon>
        <taxon>Bacillati</taxon>
        <taxon>Actinomycetota</taxon>
        <taxon>Actinomycetes</taxon>
        <taxon>Kitasatosporales</taxon>
        <taxon>Streptomycetaceae</taxon>
        <taxon>Streptacidiphilus</taxon>
    </lineage>
</organism>
<feature type="region of interest" description="Disordered" evidence="1">
    <location>
        <begin position="131"/>
        <end position="154"/>
    </location>
</feature>
<gene>
    <name evidence="3" type="ORF">ACFP3V_04940</name>
</gene>
<keyword evidence="2" id="KW-0812">Transmembrane</keyword>
<feature type="compositionally biased region" description="Basic residues" evidence="1">
    <location>
        <begin position="131"/>
        <end position="146"/>
    </location>
</feature>
<dbReference type="RefSeq" id="WP_380580095.1">
    <property type="nucleotide sequence ID" value="NZ_JBHSQJ010000013.1"/>
</dbReference>
<feature type="transmembrane region" description="Helical" evidence="2">
    <location>
        <begin position="37"/>
        <end position="62"/>
    </location>
</feature>
<dbReference type="Proteomes" id="UP001596174">
    <property type="component" value="Unassembled WGS sequence"/>
</dbReference>
<keyword evidence="2" id="KW-0472">Membrane</keyword>
<evidence type="ECO:0000256" key="2">
    <source>
        <dbReference type="SAM" id="Phobius"/>
    </source>
</evidence>
<feature type="transmembrane region" description="Helical" evidence="2">
    <location>
        <begin position="69"/>
        <end position="89"/>
    </location>
</feature>
<keyword evidence="2" id="KW-1133">Transmembrane helix</keyword>
<protein>
    <submittedName>
        <fullName evidence="3">Uncharacterized protein</fullName>
    </submittedName>
</protein>
<comment type="caution">
    <text evidence="3">The sequence shown here is derived from an EMBL/GenBank/DDBJ whole genome shotgun (WGS) entry which is preliminary data.</text>
</comment>
<evidence type="ECO:0000256" key="1">
    <source>
        <dbReference type="SAM" id="MobiDB-lite"/>
    </source>
</evidence>